<evidence type="ECO:0000313" key="5">
    <source>
        <dbReference type="EMBL" id="CAA7389751.1"/>
    </source>
</evidence>
<dbReference type="Gene3D" id="3.30.1330.80">
    <property type="entry name" value="Hypothetical protein, similar to alpha- acetolactate decarboxylase, domain 2"/>
    <property type="match status" value="1"/>
</dbReference>
<feature type="domain" description="PPC" evidence="4">
    <location>
        <begin position="79"/>
        <end position="216"/>
    </location>
</feature>
<evidence type="ECO:0000256" key="2">
    <source>
        <dbReference type="PIRNR" id="PIRNR016021"/>
    </source>
</evidence>
<protein>
    <recommendedName>
        <fullName evidence="2">AT-hook motif nuclear-localized protein</fullName>
    </recommendedName>
</protein>
<sequence length="290" mass="29534">MDTTTITTNSSGSNHNHHDDDESRGDVEDQATGGDGCGASREKGEGGASAGSSGRRPRGRPPGSKNKPKPPVIVTRESPSALRSHVLEISSGTDIVEAISNFARLRQRGVCVLSASGVVVNVSLRQLAAPPGAVVTLHGRFDILSLSGSFLPPPSPPGATGLTVYLAGGQGQVVGGSVVGPLVASGPVLVITATFTNATYERLPIEEDATSASAGTGASEDQLPQGGARVSGGTDGGLSPHDVGRRFGGDPAGMPLYSLTASPMSNGHLHHDLFGAWSQQQPPHRPSPSY</sequence>
<feature type="compositionally biased region" description="Basic and acidic residues" evidence="3">
    <location>
        <begin position="16"/>
        <end position="27"/>
    </location>
</feature>
<keyword evidence="2" id="KW-0238">DNA-binding</keyword>
<feature type="compositionally biased region" description="Low complexity" evidence="3">
    <location>
        <begin position="1"/>
        <end position="14"/>
    </location>
</feature>
<dbReference type="EMBL" id="LR746264">
    <property type="protein sequence ID" value="CAA7389751.1"/>
    <property type="molecule type" value="Genomic_DNA"/>
</dbReference>
<reference evidence="5" key="1">
    <citation type="submission" date="2020-02" db="EMBL/GenBank/DDBJ databases">
        <authorList>
            <person name="Scholz U."/>
            <person name="Mascher M."/>
            <person name="Fiebig A."/>
        </authorList>
    </citation>
    <scope>NUCLEOTIDE SEQUENCE</scope>
</reference>
<name>A0A7I8K0C2_SPIIN</name>
<dbReference type="PROSITE" id="PS51742">
    <property type="entry name" value="PPC"/>
    <property type="match status" value="1"/>
</dbReference>
<gene>
    <name evidence="5" type="ORF">SI8410_01001745</name>
</gene>
<keyword evidence="2" id="KW-0804">Transcription</keyword>
<dbReference type="InterPro" id="IPR005175">
    <property type="entry name" value="PPC_dom"/>
</dbReference>
<keyword evidence="2" id="KW-0539">Nucleus</keyword>
<dbReference type="GO" id="GO:0003700">
    <property type="term" value="F:DNA-binding transcription factor activity"/>
    <property type="evidence" value="ECO:0007669"/>
    <property type="project" value="TreeGrafter"/>
</dbReference>
<keyword evidence="6" id="KW-1185">Reference proteome</keyword>
<evidence type="ECO:0000313" key="6">
    <source>
        <dbReference type="Proteomes" id="UP000663760"/>
    </source>
</evidence>
<dbReference type="Pfam" id="PF03479">
    <property type="entry name" value="PCC"/>
    <property type="match status" value="1"/>
</dbReference>
<dbReference type="PIRSF" id="PIRSF016021">
    <property type="entry name" value="ESCAROLA"/>
    <property type="match status" value="1"/>
</dbReference>
<comment type="function">
    <text evidence="2">Transcription factor that specifically binds AT-rich DNA sequences related to the nuclear matrix attachment regions (MARs).</text>
</comment>
<dbReference type="GO" id="GO:0005634">
    <property type="term" value="C:nucleus"/>
    <property type="evidence" value="ECO:0007669"/>
    <property type="project" value="UniProtKB-SubCell"/>
</dbReference>
<dbReference type="CDD" id="cd11378">
    <property type="entry name" value="DUF296"/>
    <property type="match status" value="1"/>
</dbReference>
<dbReference type="InterPro" id="IPR014476">
    <property type="entry name" value="AHL15-29"/>
</dbReference>
<accession>A0A7I8K0C2</accession>
<dbReference type="GO" id="GO:0003680">
    <property type="term" value="F:minor groove of adenine-thymine-rich DNA binding"/>
    <property type="evidence" value="ECO:0007669"/>
    <property type="project" value="UniProtKB-UniRule"/>
</dbReference>
<keyword evidence="2" id="KW-0805">Transcription regulation</keyword>
<dbReference type="AlphaFoldDB" id="A0A7I8K0C2"/>
<organism evidence="5 6">
    <name type="scientific">Spirodela intermedia</name>
    <name type="common">Intermediate duckweed</name>
    <dbReference type="NCBI Taxonomy" id="51605"/>
    <lineage>
        <taxon>Eukaryota</taxon>
        <taxon>Viridiplantae</taxon>
        <taxon>Streptophyta</taxon>
        <taxon>Embryophyta</taxon>
        <taxon>Tracheophyta</taxon>
        <taxon>Spermatophyta</taxon>
        <taxon>Magnoliopsida</taxon>
        <taxon>Liliopsida</taxon>
        <taxon>Araceae</taxon>
        <taxon>Lemnoideae</taxon>
        <taxon>Spirodela</taxon>
    </lineage>
</organism>
<dbReference type="SUPFAM" id="SSF117856">
    <property type="entry name" value="AF0104/ALDC/Ptd012-like"/>
    <property type="match status" value="1"/>
</dbReference>
<evidence type="ECO:0000259" key="4">
    <source>
        <dbReference type="PROSITE" id="PS51742"/>
    </source>
</evidence>
<proteinExistence type="predicted"/>
<comment type="subcellular location">
    <subcellularLocation>
        <location evidence="1 2">Nucleus</location>
    </subcellularLocation>
</comment>
<feature type="compositionally biased region" description="Low complexity" evidence="3">
    <location>
        <begin position="210"/>
        <end position="219"/>
    </location>
</feature>
<feature type="region of interest" description="Disordered" evidence="3">
    <location>
        <begin position="206"/>
        <end position="249"/>
    </location>
</feature>
<dbReference type="PANTHER" id="PTHR31100:SF14">
    <property type="entry name" value="AT-HOOK MOTIF NUCLEAR-LOCALIZED PROTEIN 15"/>
    <property type="match status" value="1"/>
</dbReference>
<dbReference type="OrthoDB" id="783548at2759"/>
<evidence type="ECO:0000256" key="1">
    <source>
        <dbReference type="ARBA" id="ARBA00004123"/>
    </source>
</evidence>
<dbReference type="FunFam" id="3.30.1330.80:FF:000001">
    <property type="entry name" value="AT-hook motif nuclear-localized protein"/>
    <property type="match status" value="1"/>
</dbReference>
<evidence type="ECO:0000256" key="3">
    <source>
        <dbReference type="SAM" id="MobiDB-lite"/>
    </source>
</evidence>
<dbReference type="Proteomes" id="UP000663760">
    <property type="component" value="Chromosome 1"/>
</dbReference>
<dbReference type="PANTHER" id="PTHR31100">
    <property type="entry name" value="AT-HOOK MOTIF NUCLEAR-LOCALIZED PROTEIN 15"/>
    <property type="match status" value="1"/>
</dbReference>
<feature type="region of interest" description="Disordered" evidence="3">
    <location>
        <begin position="1"/>
        <end position="79"/>
    </location>
</feature>